<keyword evidence="1" id="KW-1133">Transmembrane helix</keyword>
<keyword evidence="1" id="KW-0812">Transmembrane</keyword>
<accession>A0A0R3JTB9</accession>
<proteinExistence type="predicted"/>
<keyword evidence="1" id="KW-0472">Membrane</keyword>
<organism evidence="2 3">
    <name type="scientific">Caloramator mitchellensis</name>
    <dbReference type="NCBI Taxonomy" id="908809"/>
    <lineage>
        <taxon>Bacteria</taxon>
        <taxon>Bacillati</taxon>
        <taxon>Bacillota</taxon>
        <taxon>Clostridia</taxon>
        <taxon>Eubacteriales</taxon>
        <taxon>Clostridiaceae</taxon>
        <taxon>Caloramator</taxon>
    </lineage>
</organism>
<evidence type="ECO:0000256" key="1">
    <source>
        <dbReference type="SAM" id="Phobius"/>
    </source>
</evidence>
<dbReference type="EMBL" id="LKHP01000006">
    <property type="protein sequence ID" value="KRQ86774.1"/>
    <property type="molecule type" value="Genomic_DNA"/>
</dbReference>
<protein>
    <submittedName>
        <fullName evidence="2">Uncharacterized protein</fullName>
    </submittedName>
</protein>
<name>A0A0R3JTB9_CALMK</name>
<dbReference type="RefSeq" id="WP_057978263.1">
    <property type="nucleotide sequence ID" value="NZ_LKHP01000006.1"/>
</dbReference>
<keyword evidence="3" id="KW-1185">Reference proteome</keyword>
<dbReference type="OrthoDB" id="9821572at2"/>
<sequence>MKSKHLLIILTIFNVISIFINFGFYERYNKLIKNFNKTTIKNATNNQDFEINLGELASYFNDSPDSSILVQKFKLIKIVTDPIHTLDEYEEADKTGNKILSVSYGIEGIYQIDKNTLVKTTIIEDNTLENGNYIYTKSEISYETSFYKINNTFVIFDAILNSNLNESAVKEHMLKVISFKEKFYNQYTAYLMMKKNKNYDGDNL</sequence>
<dbReference type="Proteomes" id="UP000052015">
    <property type="component" value="Unassembled WGS sequence"/>
</dbReference>
<gene>
    <name evidence="2" type="ORF">ABG79_01265</name>
</gene>
<evidence type="ECO:0000313" key="3">
    <source>
        <dbReference type="Proteomes" id="UP000052015"/>
    </source>
</evidence>
<feature type="transmembrane region" description="Helical" evidence="1">
    <location>
        <begin position="6"/>
        <end position="25"/>
    </location>
</feature>
<comment type="caution">
    <text evidence="2">The sequence shown here is derived from an EMBL/GenBank/DDBJ whole genome shotgun (WGS) entry which is preliminary data.</text>
</comment>
<evidence type="ECO:0000313" key="2">
    <source>
        <dbReference type="EMBL" id="KRQ86774.1"/>
    </source>
</evidence>
<reference evidence="2 3" key="1">
    <citation type="submission" date="2015-09" db="EMBL/GenBank/DDBJ databases">
        <title>Draft genome sequence of a Caloramator mitchellensis, a moderate thermophile from the Great Artesian Basin of Australia.</title>
        <authorList>
            <person name="Patel B.K."/>
        </authorList>
    </citation>
    <scope>NUCLEOTIDE SEQUENCE [LARGE SCALE GENOMIC DNA]</scope>
    <source>
        <strain evidence="2 3">VF08</strain>
    </source>
</reference>
<dbReference type="AlphaFoldDB" id="A0A0R3JTB9"/>